<dbReference type="InterPro" id="IPR011330">
    <property type="entry name" value="Glyco_hydro/deAcase_b/a-brl"/>
</dbReference>
<dbReference type="AlphaFoldDB" id="A0A9X1I136"/>
<evidence type="ECO:0000259" key="4">
    <source>
        <dbReference type="PROSITE" id="PS51677"/>
    </source>
</evidence>
<keyword evidence="3" id="KW-1133">Transmembrane helix</keyword>
<dbReference type="InterPro" id="IPR050248">
    <property type="entry name" value="Polysacc_deacetylase_ArnD"/>
</dbReference>
<dbReference type="PROSITE" id="PS51677">
    <property type="entry name" value="NODB"/>
    <property type="match status" value="1"/>
</dbReference>
<feature type="transmembrane region" description="Helical" evidence="3">
    <location>
        <begin position="12"/>
        <end position="38"/>
    </location>
</feature>
<keyword evidence="1" id="KW-0479">Metal-binding</keyword>
<dbReference type="Proteomes" id="UP001139199">
    <property type="component" value="Unassembled WGS sequence"/>
</dbReference>
<proteinExistence type="predicted"/>
<dbReference type="Gene3D" id="3.20.20.370">
    <property type="entry name" value="Glycoside hydrolase/deacetylase"/>
    <property type="match status" value="1"/>
</dbReference>
<evidence type="ECO:0000256" key="1">
    <source>
        <dbReference type="ARBA" id="ARBA00022723"/>
    </source>
</evidence>
<dbReference type="GO" id="GO:0016020">
    <property type="term" value="C:membrane"/>
    <property type="evidence" value="ECO:0007669"/>
    <property type="project" value="TreeGrafter"/>
</dbReference>
<keyword evidence="2" id="KW-0378">Hydrolase</keyword>
<dbReference type="InterPro" id="IPR002509">
    <property type="entry name" value="NODB_dom"/>
</dbReference>
<feature type="domain" description="NodB homology" evidence="4">
    <location>
        <begin position="64"/>
        <end position="242"/>
    </location>
</feature>
<evidence type="ECO:0000256" key="2">
    <source>
        <dbReference type="ARBA" id="ARBA00022801"/>
    </source>
</evidence>
<keyword evidence="6" id="KW-1185">Reference proteome</keyword>
<protein>
    <submittedName>
        <fullName evidence="5">Polysaccharide deacetylase family protein</fullName>
    </submittedName>
</protein>
<dbReference type="GO" id="GO:0005975">
    <property type="term" value="P:carbohydrate metabolic process"/>
    <property type="evidence" value="ECO:0007669"/>
    <property type="project" value="InterPro"/>
</dbReference>
<reference evidence="5" key="1">
    <citation type="submission" date="2021-10" db="EMBL/GenBank/DDBJ databases">
        <title>Tamlana sargassums sp. nov., and Tamlana laminarinivorans sp. nov., two new bacteria isolated from the brown alga.</title>
        <authorList>
            <person name="Li J."/>
        </authorList>
    </citation>
    <scope>NUCLEOTIDE SEQUENCE</scope>
    <source>
        <strain evidence="5">PT2-4</strain>
    </source>
</reference>
<evidence type="ECO:0000313" key="6">
    <source>
        <dbReference type="Proteomes" id="UP001139199"/>
    </source>
</evidence>
<name>A0A9X1I136_9FLAO</name>
<dbReference type="GO" id="GO:0046872">
    <property type="term" value="F:metal ion binding"/>
    <property type="evidence" value="ECO:0007669"/>
    <property type="project" value="UniProtKB-KW"/>
</dbReference>
<keyword evidence="3" id="KW-0812">Transmembrane</keyword>
<keyword evidence="3" id="KW-0472">Membrane</keyword>
<dbReference type="SUPFAM" id="SSF88713">
    <property type="entry name" value="Glycoside hydrolase/deacetylase"/>
    <property type="match status" value="1"/>
</dbReference>
<dbReference type="PANTHER" id="PTHR10587">
    <property type="entry name" value="GLYCOSYL TRANSFERASE-RELATED"/>
    <property type="match status" value="1"/>
</dbReference>
<dbReference type="CDD" id="cd10917">
    <property type="entry name" value="CE4_NodB_like_6s_7s"/>
    <property type="match status" value="1"/>
</dbReference>
<sequence>MLNFKTISIVSCIALLGLIICNSSWIFMVLVVVIWFVITGLGSGLIGWNYHLKSVLSNAETSKNAVSITFDDGPNTEFTPKVLSLLNQFNAKATFFCIGKQAKNYPGILKQIIAEGHTIGNHTFSHANNFGFFSTKKVISELKKTNAVIEEITGLKMKFYRPAFGVTNPNIAKAVKVLGLTSVGWNVRSLDTTSRSAESVLNRITKCLKAGDIILLHDTSEKSLIVLEQLLLFLQKKNLASVTVDALCDLQPYE</sequence>
<dbReference type="EMBL" id="JAJAPW010000004">
    <property type="protein sequence ID" value="MCB4799501.1"/>
    <property type="molecule type" value="Genomic_DNA"/>
</dbReference>
<evidence type="ECO:0000313" key="5">
    <source>
        <dbReference type="EMBL" id="MCB4799501.1"/>
    </source>
</evidence>
<dbReference type="RefSeq" id="WP_226543980.1">
    <property type="nucleotide sequence ID" value="NZ_JAJAPW010000004.1"/>
</dbReference>
<evidence type="ECO:0000256" key="3">
    <source>
        <dbReference type="SAM" id="Phobius"/>
    </source>
</evidence>
<organism evidence="5 6">
    <name type="scientific">Neotamlana laminarinivorans</name>
    <dbReference type="NCBI Taxonomy" id="2883124"/>
    <lineage>
        <taxon>Bacteria</taxon>
        <taxon>Pseudomonadati</taxon>
        <taxon>Bacteroidota</taxon>
        <taxon>Flavobacteriia</taxon>
        <taxon>Flavobacteriales</taxon>
        <taxon>Flavobacteriaceae</taxon>
        <taxon>Neotamlana</taxon>
    </lineage>
</organism>
<dbReference type="PANTHER" id="PTHR10587:SF133">
    <property type="entry name" value="CHITIN DEACETYLASE 1-RELATED"/>
    <property type="match status" value="1"/>
</dbReference>
<gene>
    <name evidence="5" type="ORF">LG649_11620</name>
</gene>
<dbReference type="GO" id="GO:0016810">
    <property type="term" value="F:hydrolase activity, acting on carbon-nitrogen (but not peptide) bonds"/>
    <property type="evidence" value="ECO:0007669"/>
    <property type="project" value="InterPro"/>
</dbReference>
<accession>A0A9X1I136</accession>
<comment type="caution">
    <text evidence="5">The sequence shown here is derived from an EMBL/GenBank/DDBJ whole genome shotgun (WGS) entry which is preliminary data.</text>
</comment>
<dbReference type="Pfam" id="PF01522">
    <property type="entry name" value="Polysacc_deac_1"/>
    <property type="match status" value="1"/>
</dbReference>